<feature type="signal peptide" evidence="1">
    <location>
        <begin position="1"/>
        <end position="16"/>
    </location>
</feature>
<comment type="caution">
    <text evidence="2">The sequence shown here is derived from an EMBL/GenBank/DDBJ whole genome shotgun (WGS) entry which is preliminary data.</text>
</comment>
<dbReference type="AlphaFoldDB" id="A0A7J6N3A9"/>
<dbReference type="EMBL" id="JAAPAO010000001">
    <property type="protein sequence ID" value="KAF4678363.1"/>
    <property type="molecule type" value="Genomic_DNA"/>
</dbReference>
<keyword evidence="3" id="KW-1185">Reference proteome</keyword>
<organism evidence="2 3">
    <name type="scientific">Perkinsus chesapeaki</name>
    <name type="common">Clam parasite</name>
    <name type="synonym">Perkinsus andrewsi</name>
    <dbReference type="NCBI Taxonomy" id="330153"/>
    <lineage>
        <taxon>Eukaryota</taxon>
        <taxon>Sar</taxon>
        <taxon>Alveolata</taxon>
        <taxon>Perkinsozoa</taxon>
        <taxon>Perkinsea</taxon>
        <taxon>Perkinsida</taxon>
        <taxon>Perkinsidae</taxon>
        <taxon>Perkinsus</taxon>
    </lineage>
</organism>
<evidence type="ECO:0000256" key="1">
    <source>
        <dbReference type="SAM" id="SignalP"/>
    </source>
</evidence>
<protein>
    <submittedName>
        <fullName evidence="2">Uncharacterized protein</fullName>
    </submittedName>
</protein>
<evidence type="ECO:0000313" key="2">
    <source>
        <dbReference type="EMBL" id="KAF4678363.1"/>
    </source>
</evidence>
<accession>A0A7J6N3A9</accession>
<name>A0A7J6N3A9_PERCH</name>
<reference evidence="2 3" key="1">
    <citation type="submission" date="2020-04" db="EMBL/GenBank/DDBJ databases">
        <title>Perkinsus chesapeaki whole genome sequence.</title>
        <authorList>
            <person name="Bogema D.R."/>
        </authorList>
    </citation>
    <scope>NUCLEOTIDE SEQUENCE [LARGE SCALE GENOMIC DNA]</scope>
    <source>
        <strain evidence="2">ATCC PRA-425</strain>
    </source>
</reference>
<dbReference type="Proteomes" id="UP000591131">
    <property type="component" value="Unassembled WGS sequence"/>
</dbReference>
<feature type="chain" id="PRO_5029681830" evidence="1">
    <location>
        <begin position="17"/>
        <end position="130"/>
    </location>
</feature>
<sequence>MIFRLVLLLSTMQTSAICSQNPFPQFSPAWWQWLAKNCPEWSLGGDQSSSTLCDIEWPTPPSSDDTNDLAIATPSATDLVTDSEFTTDLATTTTKPGLRGERSMCASSQTGVASYLALMVAVHLSAALFL</sequence>
<keyword evidence="1" id="KW-0732">Signal</keyword>
<evidence type="ECO:0000313" key="3">
    <source>
        <dbReference type="Proteomes" id="UP000591131"/>
    </source>
</evidence>
<proteinExistence type="predicted"/>
<gene>
    <name evidence="2" type="ORF">FOL47_000093</name>
</gene>